<keyword evidence="1" id="KW-0808">Transferase</keyword>
<dbReference type="OrthoDB" id="2014201at2759"/>
<sequence length="290" mass="32951">MVAPPPLANFSRYDHAVVSSLYTEGYASAVITLAYSLKRANVTAPLILLYIPSRISLSTACLVQAAGWTLHPVERIPPPPSRKEVPIGYIDQYTKLHIWTLDTLGIKSLVYLDADTLVRRNFDELFTLPFTFAAVPDVYTFRFELGFNAGMLFIRPNSTIFEDMLSKLAVARYDHGGAEQAFLNVYFAAQVVKLPYSYNANLAIKVRSPKLWQALENEHMHVVHYTLDKPFLVNGHDDVVIERLEDLEPIIKSTKGLRGGMWKDEFGWWETIWREMMVANRDVFAQCSST</sequence>
<keyword evidence="2" id="KW-1185">Reference proteome</keyword>
<dbReference type="Proteomes" id="UP000054166">
    <property type="component" value="Unassembled WGS sequence"/>
</dbReference>
<dbReference type="InParanoid" id="A0A0C3GCE9"/>
<dbReference type="EMBL" id="KN832977">
    <property type="protein sequence ID" value="KIM88321.1"/>
    <property type="molecule type" value="Genomic_DNA"/>
</dbReference>
<dbReference type="InterPro" id="IPR002495">
    <property type="entry name" value="Glyco_trans_8"/>
</dbReference>
<reference evidence="2" key="2">
    <citation type="submission" date="2015-01" db="EMBL/GenBank/DDBJ databases">
        <title>Evolutionary Origins and Diversification of the Mycorrhizal Mutualists.</title>
        <authorList>
            <consortium name="DOE Joint Genome Institute"/>
            <consortium name="Mycorrhizal Genomics Consortium"/>
            <person name="Kohler A."/>
            <person name="Kuo A."/>
            <person name="Nagy L.G."/>
            <person name="Floudas D."/>
            <person name="Copeland A."/>
            <person name="Barry K.W."/>
            <person name="Cichocki N."/>
            <person name="Veneault-Fourrey C."/>
            <person name="LaButti K."/>
            <person name="Lindquist E.A."/>
            <person name="Lipzen A."/>
            <person name="Lundell T."/>
            <person name="Morin E."/>
            <person name="Murat C."/>
            <person name="Riley R."/>
            <person name="Ohm R."/>
            <person name="Sun H."/>
            <person name="Tunlid A."/>
            <person name="Henrissat B."/>
            <person name="Grigoriev I.V."/>
            <person name="Hibbett D.S."/>
            <person name="Martin F."/>
        </authorList>
    </citation>
    <scope>NUCLEOTIDE SEQUENCE [LARGE SCALE GENOMIC DNA]</scope>
    <source>
        <strain evidence="2">F 1598</strain>
    </source>
</reference>
<dbReference type="HOGENOM" id="CLU_077164_0_0_1"/>
<dbReference type="SUPFAM" id="SSF53448">
    <property type="entry name" value="Nucleotide-diphospho-sugar transferases"/>
    <property type="match status" value="1"/>
</dbReference>
<gene>
    <name evidence="1" type="ORF">PILCRDRAFT_62426</name>
</gene>
<dbReference type="InterPro" id="IPR029044">
    <property type="entry name" value="Nucleotide-diphossugar_trans"/>
</dbReference>
<dbReference type="Gene3D" id="3.90.550.10">
    <property type="entry name" value="Spore Coat Polysaccharide Biosynthesis Protein SpsA, Chain A"/>
    <property type="match status" value="1"/>
</dbReference>
<dbReference type="STRING" id="765440.A0A0C3GCE9"/>
<accession>A0A0C3GCE9</accession>
<name>A0A0C3GCE9_PILCF</name>
<dbReference type="GO" id="GO:0016757">
    <property type="term" value="F:glycosyltransferase activity"/>
    <property type="evidence" value="ECO:0007669"/>
    <property type="project" value="InterPro"/>
</dbReference>
<reference evidence="1 2" key="1">
    <citation type="submission" date="2014-04" db="EMBL/GenBank/DDBJ databases">
        <authorList>
            <consortium name="DOE Joint Genome Institute"/>
            <person name="Kuo A."/>
            <person name="Tarkka M."/>
            <person name="Buscot F."/>
            <person name="Kohler A."/>
            <person name="Nagy L.G."/>
            <person name="Floudas D."/>
            <person name="Copeland A."/>
            <person name="Barry K.W."/>
            <person name="Cichocki N."/>
            <person name="Veneault-Fourrey C."/>
            <person name="LaButti K."/>
            <person name="Lindquist E.A."/>
            <person name="Lipzen A."/>
            <person name="Lundell T."/>
            <person name="Morin E."/>
            <person name="Murat C."/>
            <person name="Sun H."/>
            <person name="Tunlid A."/>
            <person name="Henrissat B."/>
            <person name="Grigoriev I.V."/>
            <person name="Hibbett D.S."/>
            <person name="Martin F."/>
            <person name="Nordberg H.P."/>
            <person name="Cantor M.N."/>
            <person name="Hua S.X."/>
        </authorList>
    </citation>
    <scope>NUCLEOTIDE SEQUENCE [LARGE SCALE GENOMIC DNA]</scope>
    <source>
        <strain evidence="1 2">F 1598</strain>
    </source>
</reference>
<evidence type="ECO:0000313" key="1">
    <source>
        <dbReference type="EMBL" id="KIM88321.1"/>
    </source>
</evidence>
<proteinExistence type="predicted"/>
<dbReference type="AlphaFoldDB" id="A0A0C3GCE9"/>
<dbReference type="InterPro" id="IPR050587">
    <property type="entry name" value="GNT1/Glycosyltrans_8"/>
</dbReference>
<evidence type="ECO:0000313" key="2">
    <source>
        <dbReference type="Proteomes" id="UP000054166"/>
    </source>
</evidence>
<organism evidence="1 2">
    <name type="scientific">Piloderma croceum (strain F 1598)</name>
    <dbReference type="NCBI Taxonomy" id="765440"/>
    <lineage>
        <taxon>Eukaryota</taxon>
        <taxon>Fungi</taxon>
        <taxon>Dikarya</taxon>
        <taxon>Basidiomycota</taxon>
        <taxon>Agaricomycotina</taxon>
        <taxon>Agaricomycetes</taxon>
        <taxon>Agaricomycetidae</taxon>
        <taxon>Atheliales</taxon>
        <taxon>Atheliaceae</taxon>
        <taxon>Piloderma</taxon>
    </lineage>
</organism>
<dbReference type="PANTHER" id="PTHR11183">
    <property type="entry name" value="GLYCOGENIN SUBFAMILY MEMBER"/>
    <property type="match status" value="1"/>
</dbReference>
<protein>
    <submittedName>
        <fullName evidence="1">Glycosyltransferase family 8 protein</fullName>
    </submittedName>
</protein>
<dbReference type="Pfam" id="PF01501">
    <property type="entry name" value="Glyco_transf_8"/>
    <property type="match status" value="1"/>
</dbReference>